<dbReference type="Gene3D" id="3.40.50.150">
    <property type="entry name" value="Vaccinia Virus protein VP39"/>
    <property type="match status" value="1"/>
</dbReference>
<dbReference type="EMBL" id="JPWH01000001">
    <property type="protein sequence ID" value="RCK54068.1"/>
    <property type="molecule type" value="Genomic_DNA"/>
</dbReference>
<reference evidence="1 2" key="1">
    <citation type="submission" date="2014-07" db="EMBL/GenBank/DDBJ databases">
        <title>Draft genome sequence of Thalassospira profundimaris S25-3-2.</title>
        <authorList>
            <person name="Lai Q."/>
            <person name="Shao Z."/>
        </authorList>
    </citation>
    <scope>NUCLEOTIDE SEQUENCE [LARGE SCALE GENOMIC DNA]</scope>
    <source>
        <strain evidence="1 2">S25-3-2</strain>
    </source>
</reference>
<evidence type="ECO:0008006" key="3">
    <source>
        <dbReference type="Google" id="ProtNLM"/>
    </source>
</evidence>
<evidence type="ECO:0000313" key="2">
    <source>
        <dbReference type="Proteomes" id="UP000252517"/>
    </source>
</evidence>
<accession>A0A367XKI9</accession>
<dbReference type="RefSeq" id="WP_114086650.1">
    <property type="nucleotide sequence ID" value="NZ_JPWH01000001.1"/>
</dbReference>
<organism evidence="1 2">
    <name type="scientific">Thalassospira profundimaris</name>
    <dbReference type="NCBI Taxonomy" id="502049"/>
    <lineage>
        <taxon>Bacteria</taxon>
        <taxon>Pseudomonadati</taxon>
        <taxon>Pseudomonadota</taxon>
        <taxon>Alphaproteobacteria</taxon>
        <taxon>Rhodospirillales</taxon>
        <taxon>Thalassospiraceae</taxon>
        <taxon>Thalassospira</taxon>
    </lineage>
</organism>
<name>A0A367XKI9_9PROT</name>
<dbReference type="OrthoDB" id="5354021at2"/>
<dbReference type="Proteomes" id="UP000252517">
    <property type="component" value="Unassembled WGS sequence"/>
</dbReference>
<sequence>MKYNIFLRLKRRIHNEIKKKYYSKIKPDTTLPPGTPNWFIHIEKHFGGYQSNVKRRKVSPSDTRSNSELIKGGMIGGDRMYHHGYAKYYSQHLENMINNREKEYVILEVGILKGTGLAIWSTLFPNSTIIGLDIDLTNTKKNIPNLKNLGAFKKHEVELYEFDQLEDNHETVKHILQNRRVDLCIDDGLHSDKSIINTAKSVESFLSKNFIYIVEDHNNTKKLLKTEFPNWNTRQYGEISISTLK</sequence>
<comment type="caution">
    <text evidence="1">The sequence shown here is derived from an EMBL/GenBank/DDBJ whole genome shotgun (WGS) entry which is preliminary data.</text>
</comment>
<proteinExistence type="predicted"/>
<evidence type="ECO:0000313" key="1">
    <source>
        <dbReference type="EMBL" id="RCK54068.1"/>
    </source>
</evidence>
<dbReference type="AlphaFoldDB" id="A0A367XKI9"/>
<protein>
    <recommendedName>
        <fullName evidence="3">Class I SAM-dependent methyltransferase</fullName>
    </recommendedName>
</protein>
<dbReference type="SUPFAM" id="SSF53335">
    <property type="entry name" value="S-adenosyl-L-methionine-dependent methyltransferases"/>
    <property type="match status" value="1"/>
</dbReference>
<gene>
    <name evidence="1" type="ORF">TH25_01620</name>
</gene>
<dbReference type="InterPro" id="IPR029063">
    <property type="entry name" value="SAM-dependent_MTases_sf"/>
</dbReference>